<dbReference type="Proteomes" id="UP000800200">
    <property type="component" value="Unassembled WGS sequence"/>
</dbReference>
<reference evidence="3" key="1">
    <citation type="journal article" date="2020" name="Stud. Mycol.">
        <title>101 Dothideomycetes genomes: a test case for predicting lifestyles and emergence of pathogens.</title>
        <authorList>
            <person name="Haridas S."/>
            <person name="Albert R."/>
            <person name="Binder M."/>
            <person name="Bloem J."/>
            <person name="Labutti K."/>
            <person name="Salamov A."/>
            <person name="Andreopoulos B."/>
            <person name="Baker S."/>
            <person name="Barry K."/>
            <person name="Bills G."/>
            <person name="Bluhm B."/>
            <person name="Cannon C."/>
            <person name="Castanera R."/>
            <person name="Culley D."/>
            <person name="Daum C."/>
            <person name="Ezra D."/>
            <person name="Gonzalez J."/>
            <person name="Henrissat B."/>
            <person name="Kuo A."/>
            <person name="Liang C."/>
            <person name="Lipzen A."/>
            <person name="Lutzoni F."/>
            <person name="Magnuson J."/>
            <person name="Mondo S."/>
            <person name="Nolan M."/>
            <person name="Ohm R."/>
            <person name="Pangilinan J."/>
            <person name="Park H.-J."/>
            <person name="Ramirez L."/>
            <person name="Alfaro M."/>
            <person name="Sun H."/>
            <person name="Tritt A."/>
            <person name="Yoshinaga Y."/>
            <person name="Zwiers L.-H."/>
            <person name="Turgeon B."/>
            <person name="Goodwin S."/>
            <person name="Spatafora J."/>
            <person name="Crous P."/>
            <person name="Grigoriev I."/>
        </authorList>
    </citation>
    <scope>NUCLEOTIDE SEQUENCE</scope>
    <source>
        <strain evidence="3">CBS 207.26</strain>
    </source>
</reference>
<feature type="region of interest" description="Disordered" evidence="1">
    <location>
        <begin position="45"/>
        <end position="240"/>
    </location>
</feature>
<dbReference type="AlphaFoldDB" id="A0A6A6DLS5"/>
<dbReference type="OrthoDB" id="3762642at2759"/>
<evidence type="ECO:0000256" key="2">
    <source>
        <dbReference type="SAM" id="SignalP"/>
    </source>
</evidence>
<evidence type="ECO:0000313" key="4">
    <source>
        <dbReference type="Proteomes" id="UP000800200"/>
    </source>
</evidence>
<gene>
    <name evidence="3" type="ORF">K469DRAFT_753193</name>
</gene>
<feature type="compositionally biased region" description="Pro residues" evidence="1">
    <location>
        <begin position="62"/>
        <end position="98"/>
    </location>
</feature>
<evidence type="ECO:0000313" key="3">
    <source>
        <dbReference type="EMBL" id="KAF2180484.1"/>
    </source>
</evidence>
<name>A0A6A6DLS5_9PEZI</name>
<feature type="compositionally biased region" description="Low complexity" evidence="1">
    <location>
        <begin position="99"/>
        <end position="240"/>
    </location>
</feature>
<protein>
    <submittedName>
        <fullName evidence="3">Uncharacterized protein</fullName>
    </submittedName>
</protein>
<feature type="signal peptide" evidence="2">
    <location>
        <begin position="1"/>
        <end position="21"/>
    </location>
</feature>
<feature type="chain" id="PRO_5025535185" evidence="2">
    <location>
        <begin position="22"/>
        <end position="569"/>
    </location>
</feature>
<keyword evidence="2" id="KW-0732">Signal</keyword>
<proteinExistence type="predicted"/>
<keyword evidence="4" id="KW-1185">Reference proteome</keyword>
<sequence length="569" mass="60395">MRIANLSVLVALSSLSVGAFANDQSGVEIANAARDIVGNGIEDAVLEARGRSKPKTQSPPKTQAPPPPASSKAAPPPASSKVAPPPASSKAAPPPASSKPPASSAAPPSSKPASSSVKSFSASSSAKLSSTSSSARSSSASSSASSSKTGSVSSTGSASTGSNSSTGSAKSTGSVSLTGSASTGSASSTGSATSTGSVSSTGSVPTGSASSTGSATSTGSLSSSSSMSSTSSSTTSTSTTNCAAIGARDTVGFEVQKRDFRETLQSRRIEKRAPKSGIACDGIAKTIMQSFNYPSAGPHEAVSYGWNVIDSCDDYGWGRAYYAEGKYDTEHILEWSVITNFFTTMNSHPDFKNGFEHPDPEKNGENVNFCTYWKESWDWPDSQKMGTPDSNAMDVDGVQYTPFQWIASEYPWKQGQQEKYVDELVLLQKKINSPAKNNMFDPKDPIYNDSEMKDMIEGKHKDKKYGTALEQPREAIQRLRAVVGAFKYMQESKIKEIFVEEKNRIGKMIGNLDTALPNNPRKIKGGRNSNERTYKPWKALHLEDKWAKYMDNTFEAAKDKGHEVAHRET</sequence>
<dbReference type="EMBL" id="ML994657">
    <property type="protein sequence ID" value="KAF2180484.1"/>
    <property type="molecule type" value="Genomic_DNA"/>
</dbReference>
<evidence type="ECO:0000256" key="1">
    <source>
        <dbReference type="SAM" id="MobiDB-lite"/>
    </source>
</evidence>
<organism evidence="3 4">
    <name type="scientific">Zopfia rhizophila CBS 207.26</name>
    <dbReference type="NCBI Taxonomy" id="1314779"/>
    <lineage>
        <taxon>Eukaryota</taxon>
        <taxon>Fungi</taxon>
        <taxon>Dikarya</taxon>
        <taxon>Ascomycota</taxon>
        <taxon>Pezizomycotina</taxon>
        <taxon>Dothideomycetes</taxon>
        <taxon>Dothideomycetes incertae sedis</taxon>
        <taxon>Zopfiaceae</taxon>
        <taxon>Zopfia</taxon>
    </lineage>
</organism>
<accession>A0A6A6DLS5</accession>